<evidence type="ECO:0000313" key="2">
    <source>
        <dbReference type="EMBL" id="KGM56210.1"/>
    </source>
</evidence>
<gene>
    <name evidence="2" type="ORF">N800_08325</name>
</gene>
<comment type="caution">
    <text evidence="2">The sequence shown here is derived from an EMBL/GenBank/DDBJ whole genome shotgun (WGS) entry which is preliminary data.</text>
</comment>
<dbReference type="Proteomes" id="UP000029998">
    <property type="component" value="Unassembled WGS sequence"/>
</dbReference>
<proteinExistence type="predicted"/>
<name>A0A0A0F0U0_9GAMM</name>
<protein>
    <submittedName>
        <fullName evidence="2">Uncharacterized protein</fullName>
    </submittedName>
</protein>
<dbReference type="EMBL" id="AVPU01000001">
    <property type="protein sequence ID" value="KGM56210.1"/>
    <property type="molecule type" value="Genomic_DNA"/>
</dbReference>
<dbReference type="eggNOG" id="ENOG5033B6D">
    <property type="taxonomic scope" value="Bacteria"/>
</dbReference>
<reference evidence="2 3" key="1">
    <citation type="submission" date="2013-08" db="EMBL/GenBank/DDBJ databases">
        <title>Genome sequencing of Lysobacter.</title>
        <authorList>
            <person name="Zhang S."/>
            <person name="Wang G."/>
        </authorList>
    </citation>
    <scope>NUCLEOTIDE SEQUENCE [LARGE SCALE GENOMIC DNA]</scope>
    <source>
        <strain evidence="2 3">GH1-9</strain>
    </source>
</reference>
<feature type="compositionally biased region" description="Low complexity" evidence="1">
    <location>
        <begin position="1"/>
        <end position="16"/>
    </location>
</feature>
<dbReference type="AlphaFoldDB" id="A0A0A0F0U0"/>
<sequence>MLAKDAPAAAAASASEHAPDPRVKRLLDKLKYKYEVDEDGDYKLVFDLDDDDEDEKKGRSQLVYVRSPVFDYGSHEVREVWAPAYKAKSDEFPAKVANRLLEASQESKLGGWAKQGQYAVFVIKVATNASAEQLDDAINAAIQSADQMEAELTPGKDEF</sequence>
<organism evidence="2 3">
    <name type="scientific">Lysobacter daejeonensis GH1-9</name>
    <dbReference type="NCBI Taxonomy" id="1385517"/>
    <lineage>
        <taxon>Bacteria</taxon>
        <taxon>Pseudomonadati</taxon>
        <taxon>Pseudomonadota</taxon>
        <taxon>Gammaproteobacteria</taxon>
        <taxon>Lysobacterales</taxon>
        <taxon>Lysobacteraceae</taxon>
        <taxon>Aerolutibacter</taxon>
    </lineage>
</organism>
<dbReference type="STRING" id="1385517.N800_08325"/>
<keyword evidence="3" id="KW-1185">Reference proteome</keyword>
<evidence type="ECO:0000256" key="1">
    <source>
        <dbReference type="SAM" id="MobiDB-lite"/>
    </source>
</evidence>
<evidence type="ECO:0000313" key="3">
    <source>
        <dbReference type="Proteomes" id="UP000029998"/>
    </source>
</evidence>
<feature type="region of interest" description="Disordered" evidence="1">
    <location>
        <begin position="1"/>
        <end position="20"/>
    </location>
</feature>
<accession>A0A0A0F0U0</accession>